<feature type="transmembrane region" description="Helical" evidence="2">
    <location>
        <begin position="149"/>
        <end position="169"/>
    </location>
</feature>
<keyword evidence="2" id="KW-0472">Membrane</keyword>
<feature type="region of interest" description="Disordered" evidence="1">
    <location>
        <begin position="273"/>
        <end position="308"/>
    </location>
</feature>
<reference evidence="3" key="2">
    <citation type="journal article" date="2021" name="Genome Biol. Evol.">
        <title>Developing a high-quality reference genome for a parasitic bivalve with doubly uniparental inheritance (Bivalvia: Unionida).</title>
        <authorList>
            <person name="Smith C.H."/>
        </authorList>
    </citation>
    <scope>NUCLEOTIDE SEQUENCE</scope>
    <source>
        <strain evidence="3">CHS0354</strain>
        <tissue evidence="3">Mantle</tissue>
    </source>
</reference>
<accession>A0AAE0TAM7</accession>
<evidence type="ECO:0000313" key="4">
    <source>
        <dbReference type="Proteomes" id="UP001195483"/>
    </source>
</evidence>
<dbReference type="AlphaFoldDB" id="A0AAE0TAM7"/>
<organism evidence="3 4">
    <name type="scientific">Potamilus streckersoni</name>
    <dbReference type="NCBI Taxonomy" id="2493646"/>
    <lineage>
        <taxon>Eukaryota</taxon>
        <taxon>Metazoa</taxon>
        <taxon>Spiralia</taxon>
        <taxon>Lophotrochozoa</taxon>
        <taxon>Mollusca</taxon>
        <taxon>Bivalvia</taxon>
        <taxon>Autobranchia</taxon>
        <taxon>Heteroconchia</taxon>
        <taxon>Palaeoheterodonta</taxon>
        <taxon>Unionida</taxon>
        <taxon>Unionoidea</taxon>
        <taxon>Unionidae</taxon>
        <taxon>Ambleminae</taxon>
        <taxon>Lampsilini</taxon>
        <taxon>Potamilus</taxon>
    </lineage>
</organism>
<keyword evidence="2" id="KW-1133">Transmembrane helix</keyword>
<sequence length="535" mass="59106">MAAKVYIFNSLGLYLVLSYIATLLKSVSTAVATEINAGQSNEDLFKHNVKFYQPAYLSCSHPKSTQVQAWILPTGEVIKYPFKGHYSERVSIFDHGQLLSVRKTDNDDFGLYICIVMVSNRGLMTIKHGVNVDGPYYDPKQAENYRRNAIIGGIAAGIILVLSIMLWIISDNCRKGRDKERSTMNLSLEGDPEPRMNCGLDCEDIVIGVGTIDGGRTKDDLAGLYETVEEKTNNQYASAKTTTINTEIVHEIIVSADHCTIEALSEIRSNTQELDLTSGKQTDLQSETTAEGEVDVQEDKQDESGNNGNFQCEITGGNEEAILPEVMILKDNGVTEMDDLIFSPQEAEPDLEEKKDQLILLKESTILNNPTYPVSIVSSGVDKRDDIQGLLSLEHTEVEMKETSKGPSSRHGSNHKENIIIQDGKVIIQMNAESTEDKIQKTFGIENITSDIFKSNGEIEMNAAEDTRDEGDNYTLSVSMSNENLETSTATLGSSGLKERLISEWPLKTAPGYTEDQGYFGLLASADIYNEQTTE</sequence>
<evidence type="ECO:0000256" key="2">
    <source>
        <dbReference type="SAM" id="Phobius"/>
    </source>
</evidence>
<evidence type="ECO:0000313" key="3">
    <source>
        <dbReference type="EMBL" id="KAK3606355.1"/>
    </source>
</evidence>
<dbReference type="EMBL" id="JAEAOA010002352">
    <property type="protein sequence ID" value="KAK3606355.1"/>
    <property type="molecule type" value="Genomic_DNA"/>
</dbReference>
<reference evidence="3" key="1">
    <citation type="journal article" date="2021" name="Genome Biol. Evol.">
        <title>A High-Quality Reference Genome for a Parasitic Bivalve with Doubly Uniparental Inheritance (Bivalvia: Unionida).</title>
        <authorList>
            <person name="Smith C.H."/>
        </authorList>
    </citation>
    <scope>NUCLEOTIDE SEQUENCE</scope>
    <source>
        <strain evidence="3">CHS0354</strain>
    </source>
</reference>
<evidence type="ECO:0000256" key="1">
    <source>
        <dbReference type="SAM" id="MobiDB-lite"/>
    </source>
</evidence>
<keyword evidence="4" id="KW-1185">Reference proteome</keyword>
<protein>
    <submittedName>
        <fullName evidence="3">Uncharacterized protein</fullName>
    </submittedName>
</protein>
<feature type="compositionally biased region" description="Polar residues" evidence="1">
    <location>
        <begin position="273"/>
        <end position="289"/>
    </location>
</feature>
<keyword evidence="2" id="KW-0812">Transmembrane</keyword>
<proteinExistence type="predicted"/>
<feature type="transmembrane region" description="Helical" evidence="2">
    <location>
        <begin position="6"/>
        <end position="24"/>
    </location>
</feature>
<gene>
    <name evidence="3" type="ORF">CHS0354_041992</name>
</gene>
<dbReference type="Proteomes" id="UP001195483">
    <property type="component" value="Unassembled WGS sequence"/>
</dbReference>
<name>A0AAE0TAM7_9BIVA</name>
<comment type="caution">
    <text evidence="3">The sequence shown here is derived from an EMBL/GenBank/DDBJ whole genome shotgun (WGS) entry which is preliminary data.</text>
</comment>
<reference evidence="3" key="3">
    <citation type="submission" date="2023-05" db="EMBL/GenBank/DDBJ databases">
        <authorList>
            <person name="Smith C.H."/>
        </authorList>
    </citation>
    <scope>NUCLEOTIDE SEQUENCE</scope>
    <source>
        <strain evidence="3">CHS0354</strain>
        <tissue evidence="3">Mantle</tissue>
    </source>
</reference>